<dbReference type="Pfam" id="PF18052">
    <property type="entry name" value="Rx_N"/>
    <property type="match status" value="1"/>
</dbReference>
<name>A0AAN7IA43_QUERU</name>
<keyword evidence="2" id="KW-0547">Nucleotide-binding</keyword>
<dbReference type="GO" id="GO:0000166">
    <property type="term" value="F:nucleotide binding"/>
    <property type="evidence" value="ECO:0007669"/>
    <property type="project" value="UniProtKB-KW"/>
</dbReference>
<dbReference type="Gene3D" id="3.40.50.300">
    <property type="entry name" value="P-loop containing nucleotide triphosphate hydrolases"/>
    <property type="match status" value="1"/>
</dbReference>
<evidence type="ECO:0000313" key="7">
    <source>
        <dbReference type="Proteomes" id="UP001324115"/>
    </source>
</evidence>
<dbReference type="EMBL" id="JAXUIC010000011">
    <property type="protein sequence ID" value="KAK4562461.1"/>
    <property type="molecule type" value="Genomic_DNA"/>
</dbReference>
<reference evidence="6 7" key="1">
    <citation type="journal article" date="2023" name="G3 (Bethesda)">
        <title>A haplotype-resolved chromosome-scale genome for Quercus rubra L. provides insights into the genetics of adaptive traits for red oak species.</title>
        <authorList>
            <person name="Kapoor B."/>
            <person name="Jenkins J."/>
            <person name="Schmutz J."/>
            <person name="Zhebentyayeva T."/>
            <person name="Kuelheim C."/>
            <person name="Coggeshall M."/>
            <person name="Heim C."/>
            <person name="Lasky J.R."/>
            <person name="Leites L."/>
            <person name="Islam-Faridi N."/>
            <person name="Romero-Severson J."/>
            <person name="DeLeo V.L."/>
            <person name="Lucas S.M."/>
            <person name="Lazic D."/>
            <person name="Gailing O."/>
            <person name="Carlson J."/>
            <person name="Staton M."/>
        </authorList>
    </citation>
    <scope>NUCLEOTIDE SEQUENCE [LARGE SCALE GENOMIC DNA]</scope>
    <source>
        <strain evidence="6">Pseudo-F2</strain>
    </source>
</reference>
<evidence type="ECO:0000256" key="4">
    <source>
        <dbReference type="SAM" id="MobiDB-lite"/>
    </source>
</evidence>
<dbReference type="InterPro" id="IPR027417">
    <property type="entry name" value="P-loop_NTPase"/>
</dbReference>
<keyword evidence="1" id="KW-0677">Repeat</keyword>
<evidence type="ECO:0000256" key="3">
    <source>
        <dbReference type="ARBA" id="ARBA00022821"/>
    </source>
</evidence>
<accession>A0AAN7IA43</accession>
<comment type="caution">
    <text evidence="6">The sequence shown here is derived from an EMBL/GenBank/DDBJ whole genome shotgun (WGS) entry which is preliminary data.</text>
</comment>
<keyword evidence="3" id="KW-0611">Plant defense</keyword>
<proteinExistence type="predicted"/>
<evidence type="ECO:0000259" key="5">
    <source>
        <dbReference type="Pfam" id="PF18052"/>
    </source>
</evidence>
<protein>
    <recommendedName>
        <fullName evidence="5">Disease resistance N-terminal domain-containing protein</fullName>
    </recommendedName>
</protein>
<dbReference type="PANTHER" id="PTHR19338">
    <property type="entry name" value="TRANSLOCASE OF INNER MITOCHONDRIAL MEMBRANE 13 HOMOLOG"/>
    <property type="match status" value="1"/>
</dbReference>
<dbReference type="Gene3D" id="1.20.5.4130">
    <property type="match status" value="1"/>
</dbReference>
<evidence type="ECO:0000313" key="6">
    <source>
        <dbReference type="EMBL" id="KAK4562461.1"/>
    </source>
</evidence>
<feature type="domain" description="Disease resistance N-terminal" evidence="5">
    <location>
        <begin position="9"/>
        <end position="91"/>
    </location>
</feature>
<dbReference type="InterPro" id="IPR041118">
    <property type="entry name" value="Rx_N"/>
</dbReference>
<gene>
    <name evidence="6" type="ORF">RGQ29_005095</name>
</gene>
<evidence type="ECO:0000256" key="2">
    <source>
        <dbReference type="ARBA" id="ARBA00022741"/>
    </source>
</evidence>
<dbReference type="CDD" id="cd14798">
    <property type="entry name" value="RX-CC_like"/>
    <property type="match status" value="1"/>
</dbReference>
<dbReference type="AlphaFoldDB" id="A0AAN7IA43"/>
<organism evidence="6 7">
    <name type="scientific">Quercus rubra</name>
    <name type="common">Northern red oak</name>
    <name type="synonym">Quercus borealis</name>
    <dbReference type="NCBI Taxonomy" id="3512"/>
    <lineage>
        <taxon>Eukaryota</taxon>
        <taxon>Viridiplantae</taxon>
        <taxon>Streptophyta</taxon>
        <taxon>Embryophyta</taxon>
        <taxon>Tracheophyta</taxon>
        <taxon>Spermatophyta</taxon>
        <taxon>Magnoliopsida</taxon>
        <taxon>eudicotyledons</taxon>
        <taxon>Gunneridae</taxon>
        <taxon>Pentapetalae</taxon>
        <taxon>rosids</taxon>
        <taxon>fabids</taxon>
        <taxon>Fagales</taxon>
        <taxon>Fagaceae</taxon>
        <taxon>Quercus</taxon>
    </lineage>
</organism>
<dbReference type="Proteomes" id="UP001324115">
    <property type="component" value="Unassembled WGS sequence"/>
</dbReference>
<sequence length="210" mass="23147">MAESVVYGVATRLGNLLEQEAKFLYGVSDQVQQLQTELKRIQCFLKEADARQHESEIVMQGVAEMRDLAYDAEDIIATYALKVASNKGGGVQKALKRFTCILGEGITVHQVGSKIADIMTKLSNLRKSFEENGIRESIMQGRGPSSLNETQREQRETYPHPERIVVGLEDDTNKLVAFLLKEEGVASICDMGGLGKTTLAKMTGLGRHSD</sequence>
<dbReference type="GO" id="GO:0006952">
    <property type="term" value="P:defense response"/>
    <property type="evidence" value="ECO:0007669"/>
    <property type="project" value="UniProtKB-KW"/>
</dbReference>
<dbReference type="PANTHER" id="PTHR19338:SF66">
    <property type="entry name" value="NB-ARC DOMAIN-CONTAINING PROTEIN"/>
    <property type="match status" value="1"/>
</dbReference>
<dbReference type="InterPro" id="IPR038005">
    <property type="entry name" value="RX-like_CC"/>
</dbReference>
<feature type="region of interest" description="Disordered" evidence="4">
    <location>
        <begin position="139"/>
        <end position="159"/>
    </location>
</feature>
<evidence type="ECO:0000256" key="1">
    <source>
        <dbReference type="ARBA" id="ARBA00022737"/>
    </source>
</evidence>
<feature type="compositionally biased region" description="Basic and acidic residues" evidence="4">
    <location>
        <begin position="150"/>
        <end position="159"/>
    </location>
</feature>
<keyword evidence="7" id="KW-1185">Reference proteome</keyword>